<dbReference type="InterPro" id="IPR049890">
    <property type="entry name" value="VlpA-F-like_signal"/>
</dbReference>
<proteinExistence type="predicted"/>
<evidence type="ECO:0000256" key="4">
    <source>
        <dbReference type="ARBA" id="ARBA00022737"/>
    </source>
</evidence>
<evidence type="ECO:0000256" key="2">
    <source>
        <dbReference type="ARBA" id="ARBA00022475"/>
    </source>
</evidence>
<dbReference type="InterPro" id="IPR006146">
    <property type="entry name" value="5'-Nucleotdase_CS"/>
</dbReference>
<keyword evidence="2" id="KW-1003">Cell membrane</keyword>
<dbReference type="EMBL" id="LS991949">
    <property type="protein sequence ID" value="SYV90789.1"/>
    <property type="molecule type" value="Genomic_DNA"/>
</dbReference>
<evidence type="ECO:0000313" key="9">
    <source>
        <dbReference type="EMBL" id="SYV90789.1"/>
    </source>
</evidence>
<dbReference type="Gene3D" id="3.60.21.10">
    <property type="match status" value="1"/>
</dbReference>
<dbReference type="NCBIfam" id="NF033817">
    <property type="entry name" value="Mplas_variab_LP"/>
    <property type="match status" value="1"/>
</dbReference>
<dbReference type="InterPro" id="IPR006179">
    <property type="entry name" value="5_nucleotidase/apyrase"/>
</dbReference>
<name>A0A3B0P2B9_9BACT</name>
<dbReference type="PANTHER" id="PTHR11575">
    <property type="entry name" value="5'-NUCLEOTIDASE-RELATED"/>
    <property type="match status" value="1"/>
</dbReference>
<dbReference type="Proteomes" id="UP000259864">
    <property type="component" value="Chromosome 1"/>
</dbReference>
<comment type="subcellular location">
    <subcellularLocation>
        <location evidence="1">Cell membrane</location>
        <topology evidence="1">Lipid-anchor</topology>
    </subcellularLocation>
</comment>
<keyword evidence="3" id="KW-0732">Signal</keyword>
<dbReference type="KEGG" id="mala:NCTC10135_01314"/>
<dbReference type="InterPro" id="IPR029052">
    <property type="entry name" value="Metallo-depent_PP-like"/>
</dbReference>
<keyword evidence="4" id="KW-0677">Repeat</keyword>
<gene>
    <name evidence="9" type="primary">ushA</name>
    <name evidence="9" type="ORF">NCTC10135_01314</name>
</gene>
<dbReference type="PROSITE" id="PS00785">
    <property type="entry name" value="5_NUCLEOTIDASE_1"/>
    <property type="match status" value="1"/>
</dbReference>
<dbReference type="GO" id="GO:0008253">
    <property type="term" value="F:5'-nucleotidase activity"/>
    <property type="evidence" value="ECO:0007669"/>
    <property type="project" value="TreeGrafter"/>
</dbReference>
<organism evidence="9 10">
    <name type="scientific">Metamycoplasma alkalescens</name>
    <dbReference type="NCBI Taxonomy" id="45363"/>
    <lineage>
        <taxon>Bacteria</taxon>
        <taxon>Bacillati</taxon>
        <taxon>Mycoplasmatota</taxon>
        <taxon>Mycoplasmoidales</taxon>
        <taxon>Metamycoplasmataceae</taxon>
        <taxon>Metamycoplasma</taxon>
    </lineage>
</organism>
<keyword evidence="8" id="KW-0175">Coiled coil</keyword>
<dbReference type="AlphaFoldDB" id="A0A3B0P2B9"/>
<evidence type="ECO:0000256" key="5">
    <source>
        <dbReference type="ARBA" id="ARBA00023136"/>
    </source>
</evidence>
<dbReference type="GO" id="GO:0046872">
    <property type="term" value="F:metal ion binding"/>
    <property type="evidence" value="ECO:0007669"/>
    <property type="project" value="InterPro"/>
</dbReference>
<evidence type="ECO:0000256" key="6">
    <source>
        <dbReference type="ARBA" id="ARBA00023139"/>
    </source>
</evidence>
<reference evidence="10" key="1">
    <citation type="submission" date="2018-06" db="EMBL/GenBank/DDBJ databases">
        <authorList>
            <consortium name="Pathogen Informatics"/>
        </authorList>
    </citation>
    <scope>NUCLEOTIDE SEQUENCE [LARGE SCALE GENOMIC DNA]</scope>
    <source>
        <strain evidence="10">NCTC10135</strain>
    </source>
</reference>
<dbReference type="PROSITE" id="PS00786">
    <property type="entry name" value="5_NUCLEOTIDASE_2"/>
    <property type="match status" value="1"/>
</dbReference>
<dbReference type="GO" id="GO:0000166">
    <property type="term" value="F:nucleotide binding"/>
    <property type="evidence" value="ECO:0007669"/>
    <property type="project" value="InterPro"/>
</dbReference>
<dbReference type="SUPFAM" id="SSF56300">
    <property type="entry name" value="Metallo-dependent phosphatases"/>
    <property type="match status" value="1"/>
</dbReference>
<evidence type="ECO:0000256" key="1">
    <source>
        <dbReference type="ARBA" id="ARBA00004193"/>
    </source>
</evidence>
<keyword evidence="7" id="KW-0449">Lipoprotein</keyword>
<dbReference type="GO" id="GO:0005886">
    <property type="term" value="C:plasma membrane"/>
    <property type="evidence" value="ECO:0007669"/>
    <property type="project" value="UniProtKB-SubCell"/>
</dbReference>
<evidence type="ECO:0000256" key="8">
    <source>
        <dbReference type="SAM" id="Coils"/>
    </source>
</evidence>
<accession>A0A3B0P2B9</accession>
<dbReference type="GO" id="GO:0009166">
    <property type="term" value="P:nucleotide catabolic process"/>
    <property type="evidence" value="ECO:0007669"/>
    <property type="project" value="InterPro"/>
</dbReference>
<keyword evidence="5" id="KW-0472">Membrane</keyword>
<feature type="coiled-coil region" evidence="8">
    <location>
        <begin position="37"/>
        <end position="98"/>
    </location>
</feature>
<evidence type="ECO:0000256" key="7">
    <source>
        <dbReference type="ARBA" id="ARBA00023288"/>
    </source>
</evidence>
<evidence type="ECO:0000256" key="3">
    <source>
        <dbReference type="ARBA" id="ARBA00022729"/>
    </source>
</evidence>
<evidence type="ECO:0000313" key="10">
    <source>
        <dbReference type="Proteomes" id="UP000259864"/>
    </source>
</evidence>
<protein>
    <submittedName>
        <fullName evidence="9">Bifunctional 2',3'-cyclic nucleotide 2'-phosphodiesterase/3'-nucleotidase protein</fullName>
    </submittedName>
</protein>
<dbReference type="GO" id="GO:0008768">
    <property type="term" value="F:UDP-sugar diphosphatase activity"/>
    <property type="evidence" value="ECO:0007669"/>
    <property type="project" value="TreeGrafter"/>
</dbReference>
<dbReference type="PANTHER" id="PTHR11575:SF24">
    <property type="entry name" value="5'-NUCLEOTIDASE"/>
    <property type="match status" value="1"/>
</dbReference>
<sequence>MSSLMALPLIAASCKKESLEQVTKAYKDAYLEFNNAIEKDAAKLKEFKNSINEQKQDDKKKEILKQKNDWVKKQIPILQGLRKKANDAFKKLRDVQKNQKIQIIKLVHTNDEHGRLVFDDGKFNNYSGMQGLAEVMSRDFDRDLLLSAGDLIQGLPLSDSDKGLTISKVAHQMGYDAVAIGNHEFDW</sequence>
<keyword evidence="6" id="KW-0564">Palmitate</keyword>
<feature type="non-terminal residue" evidence="9">
    <location>
        <position position="187"/>
    </location>
</feature>
<dbReference type="GO" id="GO:0030288">
    <property type="term" value="C:outer membrane-bounded periplasmic space"/>
    <property type="evidence" value="ECO:0007669"/>
    <property type="project" value="TreeGrafter"/>
</dbReference>